<keyword evidence="1" id="KW-1133">Transmembrane helix</keyword>
<organism evidence="2 3">
    <name type="scientific">Gossypium raimondii</name>
    <name type="common">Peruvian cotton</name>
    <name type="synonym">Gossypium klotzschianum subsp. raimondii</name>
    <dbReference type="NCBI Taxonomy" id="29730"/>
    <lineage>
        <taxon>Eukaryota</taxon>
        <taxon>Viridiplantae</taxon>
        <taxon>Streptophyta</taxon>
        <taxon>Embryophyta</taxon>
        <taxon>Tracheophyta</taxon>
        <taxon>Spermatophyta</taxon>
        <taxon>Magnoliopsida</taxon>
        <taxon>eudicotyledons</taxon>
        <taxon>Gunneridae</taxon>
        <taxon>Pentapetalae</taxon>
        <taxon>rosids</taxon>
        <taxon>malvids</taxon>
        <taxon>Malvales</taxon>
        <taxon>Malvaceae</taxon>
        <taxon>Malvoideae</taxon>
        <taxon>Gossypium</taxon>
    </lineage>
</organism>
<evidence type="ECO:0000313" key="3">
    <source>
        <dbReference type="Proteomes" id="UP000032304"/>
    </source>
</evidence>
<protein>
    <submittedName>
        <fullName evidence="2">Uncharacterized protein</fullName>
    </submittedName>
</protein>
<dbReference type="Proteomes" id="UP000032304">
    <property type="component" value="Chromosome 7"/>
</dbReference>
<proteinExistence type="predicted"/>
<sequence>MFLVFFRFLDAIFPPNKAFFASSCFHEQAKPTLTFFFFFLFSFYFGFLIWGFFRGLLGFWVFQGFGIRGLFGFWVLRRHFFGRFGRAGIGESESLVKVSTGVCGVG</sequence>
<dbReference type="AlphaFoldDB" id="A0A0D2R371"/>
<keyword evidence="3" id="KW-1185">Reference proteome</keyword>
<keyword evidence="1" id="KW-0812">Transmembrane</keyword>
<accession>A0A0D2R371</accession>
<reference evidence="2 3" key="1">
    <citation type="journal article" date="2012" name="Nature">
        <title>Repeated polyploidization of Gossypium genomes and the evolution of spinnable cotton fibres.</title>
        <authorList>
            <person name="Paterson A.H."/>
            <person name="Wendel J.F."/>
            <person name="Gundlach H."/>
            <person name="Guo H."/>
            <person name="Jenkins J."/>
            <person name="Jin D."/>
            <person name="Llewellyn D."/>
            <person name="Showmaker K.C."/>
            <person name="Shu S."/>
            <person name="Udall J."/>
            <person name="Yoo M.J."/>
            <person name="Byers R."/>
            <person name="Chen W."/>
            <person name="Doron-Faigenboim A."/>
            <person name="Duke M.V."/>
            <person name="Gong L."/>
            <person name="Grimwood J."/>
            <person name="Grover C."/>
            <person name="Grupp K."/>
            <person name="Hu G."/>
            <person name="Lee T.H."/>
            <person name="Li J."/>
            <person name="Lin L."/>
            <person name="Liu T."/>
            <person name="Marler B.S."/>
            <person name="Page J.T."/>
            <person name="Roberts A.W."/>
            <person name="Romanel E."/>
            <person name="Sanders W.S."/>
            <person name="Szadkowski E."/>
            <person name="Tan X."/>
            <person name="Tang H."/>
            <person name="Xu C."/>
            <person name="Wang J."/>
            <person name="Wang Z."/>
            <person name="Zhang D."/>
            <person name="Zhang L."/>
            <person name="Ashrafi H."/>
            <person name="Bedon F."/>
            <person name="Bowers J.E."/>
            <person name="Brubaker C.L."/>
            <person name="Chee P.W."/>
            <person name="Das S."/>
            <person name="Gingle A.R."/>
            <person name="Haigler C.H."/>
            <person name="Harker D."/>
            <person name="Hoffmann L.V."/>
            <person name="Hovav R."/>
            <person name="Jones D.C."/>
            <person name="Lemke C."/>
            <person name="Mansoor S."/>
            <person name="ur Rahman M."/>
            <person name="Rainville L.N."/>
            <person name="Rambani A."/>
            <person name="Reddy U.K."/>
            <person name="Rong J.K."/>
            <person name="Saranga Y."/>
            <person name="Scheffler B.E."/>
            <person name="Scheffler J.A."/>
            <person name="Stelly D.M."/>
            <person name="Triplett B.A."/>
            <person name="Van Deynze A."/>
            <person name="Vaslin M.F."/>
            <person name="Waghmare V.N."/>
            <person name="Walford S.A."/>
            <person name="Wright R.J."/>
            <person name="Zaki E.A."/>
            <person name="Zhang T."/>
            <person name="Dennis E.S."/>
            <person name="Mayer K.F."/>
            <person name="Peterson D.G."/>
            <person name="Rokhsar D.S."/>
            <person name="Wang X."/>
            <person name="Schmutz J."/>
        </authorList>
    </citation>
    <scope>NUCLEOTIDE SEQUENCE [LARGE SCALE GENOMIC DNA]</scope>
</reference>
<dbReference type="EMBL" id="CM001746">
    <property type="protein sequence ID" value="KJB45763.1"/>
    <property type="molecule type" value="Genomic_DNA"/>
</dbReference>
<gene>
    <name evidence="2" type="ORF">B456_007G326400</name>
</gene>
<keyword evidence="1" id="KW-0472">Membrane</keyword>
<dbReference type="Gramene" id="KJB45763">
    <property type="protein sequence ID" value="KJB45763"/>
    <property type="gene ID" value="B456_007G326400"/>
</dbReference>
<feature type="transmembrane region" description="Helical" evidence="1">
    <location>
        <begin position="59"/>
        <end position="76"/>
    </location>
</feature>
<feature type="transmembrane region" description="Helical" evidence="1">
    <location>
        <begin position="33"/>
        <end position="53"/>
    </location>
</feature>
<evidence type="ECO:0000256" key="1">
    <source>
        <dbReference type="SAM" id="Phobius"/>
    </source>
</evidence>
<evidence type="ECO:0000313" key="2">
    <source>
        <dbReference type="EMBL" id="KJB45763.1"/>
    </source>
</evidence>
<name>A0A0D2R371_GOSRA</name>